<evidence type="ECO:0000256" key="1">
    <source>
        <dbReference type="SAM" id="MobiDB-lite"/>
    </source>
</evidence>
<dbReference type="Proteomes" id="UP000028582">
    <property type="component" value="Unassembled WGS sequence"/>
</dbReference>
<proteinExistence type="predicted"/>
<feature type="non-terminal residue" evidence="2">
    <location>
        <position position="1"/>
    </location>
</feature>
<name>A0A081A899_PHYNI</name>
<evidence type="ECO:0000313" key="3">
    <source>
        <dbReference type="Proteomes" id="UP000028582"/>
    </source>
</evidence>
<gene>
    <name evidence="2" type="ORF">F444_09259</name>
</gene>
<dbReference type="EMBL" id="ANJA01001722">
    <property type="protein sequence ID" value="ETO75110.1"/>
    <property type="molecule type" value="Genomic_DNA"/>
</dbReference>
<feature type="compositionally biased region" description="Polar residues" evidence="1">
    <location>
        <begin position="1"/>
        <end position="16"/>
    </location>
</feature>
<protein>
    <submittedName>
        <fullName evidence="2">Uncharacterized protein</fullName>
    </submittedName>
</protein>
<feature type="compositionally biased region" description="Basic and acidic residues" evidence="1">
    <location>
        <begin position="24"/>
        <end position="38"/>
    </location>
</feature>
<feature type="region of interest" description="Disordered" evidence="1">
    <location>
        <begin position="1"/>
        <end position="56"/>
    </location>
</feature>
<sequence length="56" mass="5760">RSTYGTGRSTDSNQQIDEGVSPIGDRDGSDSIGERGESTGDEGSEGDRTTKGAGRP</sequence>
<organism evidence="2 3">
    <name type="scientific">Phytophthora nicotianae P1976</name>
    <dbReference type="NCBI Taxonomy" id="1317066"/>
    <lineage>
        <taxon>Eukaryota</taxon>
        <taxon>Sar</taxon>
        <taxon>Stramenopiles</taxon>
        <taxon>Oomycota</taxon>
        <taxon>Peronosporomycetes</taxon>
        <taxon>Peronosporales</taxon>
        <taxon>Peronosporaceae</taxon>
        <taxon>Phytophthora</taxon>
    </lineage>
</organism>
<accession>A0A081A899</accession>
<reference evidence="2 3" key="1">
    <citation type="submission" date="2013-11" db="EMBL/GenBank/DDBJ databases">
        <title>The Genome Sequence of Phytophthora parasitica P1976.</title>
        <authorList>
            <consortium name="The Broad Institute Genomics Platform"/>
            <person name="Russ C."/>
            <person name="Tyler B."/>
            <person name="Panabieres F."/>
            <person name="Shan W."/>
            <person name="Tripathy S."/>
            <person name="Grunwald N."/>
            <person name="Machado M."/>
            <person name="Johnson C.S."/>
            <person name="Walker B."/>
            <person name="Young S."/>
            <person name="Zeng Q."/>
            <person name="Gargeya S."/>
            <person name="Fitzgerald M."/>
            <person name="Haas B."/>
            <person name="Abouelleil A."/>
            <person name="Allen A.W."/>
            <person name="Alvarado L."/>
            <person name="Arachchi H.M."/>
            <person name="Berlin A.M."/>
            <person name="Chapman S.B."/>
            <person name="Gainer-Dewar J."/>
            <person name="Goldberg J."/>
            <person name="Griggs A."/>
            <person name="Gujja S."/>
            <person name="Hansen M."/>
            <person name="Howarth C."/>
            <person name="Imamovic A."/>
            <person name="Ireland A."/>
            <person name="Larimer J."/>
            <person name="McCowan C."/>
            <person name="Murphy C."/>
            <person name="Pearson M."/>
            <person name="Poon T.W."/>
            <person name="Priest M."/>
            <person name="Roberts A."/>
            <person name="Saif S."/>
            <person name="Shea T."/>
            <person name="Sisk P."/>
            <person name="Sykes S."/>
            <person name="Wortman J."/>
            <person name="Nusbaum C."/>
            <person name="Birren B."/>
        </authorList>
    </citation>
    <scope>NUCLEOTIDE SEQUENCE [LARGE SCALE GENOMIC DNA]</scope>
    <source>
        <strain evidence="2 3">P1976</strain>
    </source>
</reference>
<evidence type="ECO:0000313" key="2">
    <source>
        <dbReference type="EMBL" id="ETO75110.1"/>
    </source>
</evidence>
<dbReference type="AlphaFoldDB" id="A0A081A899"/>
<comment type="caution">
    <text evidence="2">The sequence shown here is derived from an EMBL/GenBank/DDBJ whole genome shotgun (WGS) entry which is preliminary data.</text>
</comment>